<proteinExistence type="predicted"/>
<keyword evidence="2" id="KW-1185">Reference proteome</keyword>
<evidence type="ECO:0000313" key="1">
    <source>
        <dbReference type="EMBL" id="MFC6706833.1"/>
    </source>
</evidence>
<name>A0ABW2AJ22_9MICO</name>
<gene>
    <name evidence="1" type="ORF">ACFQDH_16625</name>
</gene>
<reference evidence="2" key="1">
    <citation type="journal article" date="2019" name="Int. J. Syst. Evol. Microbiol.">
        <title>The Global Catalogue of Microorganisms (GCM) 10K type strain sequencing project: providing services to taxonomists for standard genome sequencing and annotation.</title>
        <authorList>
            <consortium name="The Broad Institute Genomics Platform"/>
            <consortium name="The Broad Institute Genome Sequencing Center for Infectious Disease"/>
            <person name="Wu L."/>
            <person name="Ma J."/>
        </authorList>
    </citation>
    <scope>NUCLEOTIDE SEQUENCE [LARGE SCALE GENOMIC DNA]</scope>
    <source>
        <strain evidence="2">CCUG 58127</strain>
    </source>
</reference>
<evidence type="ECO:0000313" key="2">
    <source>
        <dbReference type="Proteomes" id="UP001596298"/>
    </source>
</evidence>
<evidence type="ECO:0008006" key="3">
    <source>
        <dbReference type="Google" id="ProtNLM"/>
    </source>
</evidence>
<protein>
    <recommendedName>
        <fullName evidence="3">Transcriptional regulator</fullName>
    </recommendedName>
</protein>
<organism evidence="1 2">
    <name type="scientific">Flexivirga alba</name>
    <dbReference type="NCBI Taxonomy" id="702742"/>
    <lineage>
        <taxon>Bacteria</taxon>
        <taxon>Bacillati</taxon>
        <taxon>Actinomycetota</taxon>
        <taxon>Actinomycetes</taxon>
        <taxon>Micrococcales</taxon>
        <taxon>Dermacoccaceae</taxon>
        <taxon>Flexivirga</taxon>
    </lineage>
</organism>
<sequence>MVGTLSRAKDTTPLASIPRVLGTRSRLETLQLLMDGPKLSKELPSRIDELHMLREIGVVTCERLSRLEMRWTLISDALPRIAQHLSG</sequence>
<dbReference type="EMBL" id="JBHSWH010000001">
    <property type="protein sequence ID" value="MFC6706833.1"/>
    <property type="molecule type" value="Genomic_DNA"/>
</dbReference>
<comment type="caution">
    <text evidence="1">The sequence shown here is derived from an EMBL/GenBank/DDBJ whole genome shotgun (WGS) entry which is preliminary data.</text>
</comment>
<dbReference type="RefSeq" id="WP_382403513.1">
    <property type="nucleotide sequence ID" value="NZ_JBHSWH010000001.1"/>
</dbReference>
<accession>A0ABW2AJ22</accession>
<dbReference type="Proteomes" id="UP001596298">
    <property type="component" value="Unassembled WGS sequence"/>
</dbReference>